<dbReference type="InterPro" id="IPR002104">
    <property type="entry name" value="Integrase_catalytic"/>
</dbReference>
<dbReference type="GO" id="GO:0006310">
    <property type="term" value="P:DNA recombination"/>
    <property type="evidence" value="ECO:0007669"/>
    <property type="project" value="UniProtKB-KW"/>
</dbReference>
<dbReference type="OrthoDB" id="67979at2"/>
<evidence type="ECO:0000313" key="4">
    <source>
        <dbReference type="Proteomes" id="UP000324065"/>
    </source>
</evidence>
<dbReference type="SUPFAM" id="SSF56349">
    <property type="entry name" value="DNA breaking-rejoining enzymes"/>
    <property type="match status" value="1"/>
</dbReference>
<dbReference type="AlphaFoldDB" id="A0A5M6I6R1"/>
<dbReference type="RefSeq" id="WP_150064162.1">
    <property type="nucleotide sequence ID" value="NZ_JACHII010000014.1"/>
</dbReference>
<dbReference type="Pfam" id="PF00589">
    <property type="entry name" value="Phage_integrase"/>
    <property type="match status" value="1"/>
</dbReference>
<proteinExistence type="predicted"/>
<gene>
    <name evidence="3" type="ORF">F1188_19685</name>
</gene>
<evidence type="ECO:0000313" key="3">
    <source>
        <dbReference type="EMBL" id="KAA5603498.1"/>
    </source>
</evidence>
<dbReference type="CDD" id="cd00397">
    <property type="entry name" value="DNA_BRE_C"/>
    <property type="match status" value="1"/>
</dbReference>
<dbReference type="InterPro" id="IPR011010">
    <property type="entry name" value="DNA_brk_join_enz"/>
</dbReference>
<comment type="caution">
    <text evidence="3">The sequence shown here is derived from an EMBL/GenBank/DDBJ whole genome shotgun (WGS) entry which is preliminary data.</text>
</comment>
<dbReference type="Gene3D" id="1.10.443.10">
    <property type="entry name" value="Intergrase catalytic core"/>
    <property type="match status" value="1"/>
</dbReference>
<name>A0A5M6I6R1_9PROT</name>
<dbReference type="PROSITE" id="PS51898">
    <property type="entry name" value="TYR_RECOMBINASE"/>
    <property type="match status" value="1"/>
</dbReference>
<organism evidence="3 4">
    <name type="scientific">Roseospira marina</name>
    <dbReference type="NCBI Taxonomy" id="140057"/>
    <lineage>
        <taxon>Bacteria</taxon>
        <taxon>Pseudomonadati</taxon>
        <taxon>Pseudomonadota</taxon>
        <taxon>Alphaproteobacteria</taxon>
        <taxon>Rhodospirillales</taxon>
        <taxon>Rhodospirillaceae</taxon>
        <taxon>Roseospira</taxon>
    </lineage>
</organism>
<evidence type="ECO:0000259" key="2">
    <source>
        <dbReference type="PROSITE" id="PS51898"/>
    </source>
</evidence>
<reference evidence="3 4" key="1">
    <citation type="submission" date="2019-09" db="EMBL/GenBank/DDBJ databases">
        <title>Genome sequence of Roseospira marina, one of the more divergent members of the non-sulfur purple photosynthetic bacterial family, the Rhodospirillaceae.</title>
        <authorList>
            <person name="Meyer T."/>
            <person name="Kyndt J."/>
        </authorList>
    </citation>
    <scope>NUCLEOTIDE SEQUENCE [LARGE SCALE GENOMIC DNA]</scope>
    <source>
        <strain evidence="3 4">DSM 15113</strain>
    </source>
</reference>
<evidence type="ECO:0000256" key="1">
    <source>
        <dbReference type="ARBA" id="ARBA00023172"/>
    </source>
</evidence>
<sequence>MARQGRQAQILDPKRHLPTLLDACAGSRYPHRDRVVVLLSVRAGLRRMEIAGLKRRHVLGPSGDVGTHINLEDRICKQGSGGRIPIHPELRQALFDLLQKSPGLPNWPLILSERAEAAATGRGTSAGETTRSAPLDEPYHMRADAIGYLFYRLYRKAGLTGCSSHSGRRTFGTLAARRAMQTPGGSIRDVQVLLRHQNLATTQKYIEANSEVHEKLVDF</sequence>
<dbReference type="Proteomes" id="UP000324065">
    <property type="component" value="Unassembled WGS sequence"/>
</dbReference>
<dbReference type="InterPro" id="IPR013762">
    <property type="entry name" value="Integrase-like_cat_sf"/>
</dbReference>
<dbReference type="EMBL" id="VWPJ01000035">
    <property type="protein sequence ID" value="KAA5603498.1"/>
    <property type="molecule type" value="Genomic_DNA"/>
</dbReference>
<dbReference type="GO" id="GO:0003677">
    <property type="term" value="F:DNA binding"/>
    <property type="evidence" value="ECO:0007669"/>
    <property type="project" value="InterPro"/>
</dbReference>
<keyword evidence="1" id="KW-0233">DNA recombination</keyword>
<keyword evidence="4" id="KW-1185">Reference proteome</keyword>
<dbReference type="GO" id="GO:0015074">
    <property type="term" value="P:DNA integration"/>
    <property type="evidence" value="ECO:0007669"/>
    <property type="project" value="InterPro"/>
</dbReference>
<protein>
    <submittedName>
        <fullName evidence="3">Site-specific integrase</fullName>
    </submittedName>
</protein>
<feature type="domain" description="Tyr recombinase" evidence="2">
    <location>
        <begin position="6"/>
        <end position="218"/>
    </location>
</feature>
<accession>A0A5M6I6R1</accession>